<dbReference type="InterPro" id="IPR006148">
    <property type="entry name" value="Glc/Gal-6P_isomerase"/>
</dbReference>
<dbReference type="PROSITE" id="PS01161">
    <property type="entry name" value="GLC_GALNAC_ISOMERASE"/>
    <property type="match status" value="1"/>
</dbReference>
<dbReference type="PANTHER" id="PTHR11280">
    <property type="entry name" value="GLUCOSAMINE-6-PHOSPHATE ISOMERASE"/>
    <property type="match status" value="1"/>
</dbReference>
<dbReference type="InterPro" id="IPR004547">
    <property type="entry name" value="Glucosamine6P_isomerase"/>
</dbReference>
<evidence type="ECO:0000259" key="2">
    <source>
        <dbReference type="Pfam" id="PF01182"/>
    </source>
</evidence>
<keyword evidence="1" id="KW-0378">Hydrolase</keyword>
<dbReference type="GO" id="GO:0042802">
    <property type="term" value="F:identical protein binding"/>
    <property type="evidence" value="ECO:0007669"/>
    <property type="project" value="TreeGrafter"/>
</dbReference>
<name>X1QA40_9ZZZZ</name>
<dbReference type="AlphaFoldDB" id="X1QA40"/>
<organism evidence="3">
    <name type="scientific">marine sediment metagenome</name>
    <dbReference type="NCBI Taxonomy" id="412755"/>
    <lineage>
        <taxon>unclassified sequences</taxon>
        <taxon>metagenomes</taxon>
        <taxon>ecological metagenomes</taxon>
    </lineage>
</organism>
<dbReference type="NCBIfam" id="TIGR00502">
    <property type="entry name" value="nagB"/>
    <property type="match status" value="1"/>
</dbReference>
<dbReference type="Pfam" id="PF01182">
    <property type="entry name" value="Glucosamine_iso"/>
    <property type="match status" value="1"/>
</dbReference>
<dbReference type="EMBL" id="BARW01003273">
    <property type="protein sequence ID" value="GAI65347.1"/>
    <property type="molecule type" value="Genomic_DNA"/>
</dbReference>
<accession>X1QA40</accession>
<gene>
    <name evidence="3" type="ORF">S12H4_08468</name>
</gene>
<dbReference type="GO" id="GO:0005737">
    <property type="term" value="C:cytoplasm"/>
    <property type="evidence" value="ECO:0007669"/>
    <property type="project" value="TreeGrafter"/>
</dbReference>
<proteinExistence type="predicted"/>
<dbReference type="SUPFAM" id="SSF100950">
    <property type="entry name" value="NagB/RpiA/CoA transferase-like"/>
    <property type="match status" value="1"/>
</dbReference>
<feature type="non-terminal residue" evidence="3">
    <location>
        <position position="1"/>
    </location>
</feature>
<reference evidence="3" key="1">
    <citation type="journal article" date="2014" name="Front. Microbiol.">
        <title>High frequency of phylogenetically diverse reductive dehalogenase-homologous genes in deep subseafloor sedimentary metagenomes.</title>
        <authorList>
            <person name="Kawai M."/>
            <person name="Futagami T."/>
            <person name="Toyoda A."/>
            <person name="Takaki Y."/>
            <person name="Nishi S."/>
            <person name="Hori S."/>
            <person name="Arai W."/>
            <person name="Tsubouchi T."/>
            <person name="Morono Y."/>
            <person name="Uchiyama I."/>
            <person name="Ito T."/>
            <person name="Fujiyama A."/>
            <person name="Inagaki F."/>
            <person name="Takami H."/>
        </authorList>
    </citation>
    <scope>NUCLEOTIDE SEQUENCE</scope>
    <source>
        <strain evidence="3">Expedition CK06-06</strain>
    </source>
</reference>
<dbReference type="GO" id="GO:0019262">
    <property type="term" value="P:N-acetylneuraminate catabolic process"/>
    <property type="evidence" value="ECO:0007669"/>
    <property type="project" value="TreeGrafter"/>
</dbReference>
<dbReference type="InterPro" id="IPR018321">
    <property type="entry name" value="Glucosamine6P_isomerase_CS"/>
</dbReference>
<dbReference type="CDD" id="cd01399">
    <property type="entry name" value="GlcN6P_deaminase"/>
    <property type="match status" value="1"/>
</dbReference>
<feature type="domain" description="Glucosamine/galactosamine-6-phosphate isomerase" evidence="2">
    <location>
        <begin position="6"/>
        <end position="178"/>
    </location>
</feature>
<dbReference type="PANTHER" id="PTHR11280:SF5">
    <property type="entry name" value="GLUCOSAMINE-6-PHOSPHATE ISOMERASE"/>
    <property type="match status" value="1"/>
</dbReference>
<evidence type="ECO:0000256" key="1">
    <source>
        <dbReference type="ARBA" id="ARBA00022801"/>
    </source>
</evidence>
<dbReference type="InterPro" id="IPR037171">
    <property type="entry name" value="NagB/RpiA_transferase-like"/>
</dbReference>
<dbReference type="GO" id="GO:0004342">
    <property type="term" value="F:glucosamine-6-phosphate deaminase activity"/>
    <property type="evidence" value="ECO:0007669"/>
    <property type="project" value="InterPro"/>
</dbReference>
<sequence length="215" mass="24662">ELIRMHKEEGLDFSKVRSFNLDEYCGLSSDHPQSYHYFMHDKLFNHINIRPENIYIPRGDVENANISCEWYEKKIKEEGGIDLQILGIGRDGHIGFNEPASSLGSRTRIKTLTKETIEDNARFFKKREEVPLYAITMGLGTISEARECLLLASGTNKTEAIQKSIEGPVSAEITASLLQLHPRAIIIIDEEAAQNLRQKDYYRYAEKMAEKLERK</sequence>
<protein>
    <recommendedName>
        <fullName evidence="2">Glucosamine/galactosamine-6-phosphate isomerase domain-containing protein</fullName>
    </recommendedName>
</protein>
<comment type="caution">
    <text evidence="3">The sequence shown here is derived from an EMBL/GenBank/DDBJ whole genome shotgun (WGS) entry which is preliminary data.</text>
</comment>
<dbReference type="GO" id="GO:0006046">
    <property type="term" value="P:N-acetylglucosamine catabolic process"/>
    <property type="evidence" value="ECO:0007669"/>
    <property type="project" value="TreeGrafter"/>
</dbReference>
<dbReference type="GO" id="GO:0006043">
    <property type="term" value="P:glucosamine catabolic process"/>
    <property type="evidence" value="ECO:0007669"/>
    <property type="project" value="TreeGrafter"/>
</dbReference>
<dbReference type="Gene3D" id="3.40.50.1360">
    <property type="match status" value="1"/>
</dbReference>
<evidence type="ECO:0000313" key="3">
    <source>
        <dbReference type="EMBL" id="GAI65347.1"/>
    </source>
</evidence>
<dbReference type="GO" id="GO:0005975">
    <property type="term" value="P:carbohydrate metabolic process"/>
    <property type="evidence" value="ECO:0007669"/>
    <property type="project" value="InterPro"/>
</dbReference>